<dbReference type="InterPro" id="IPR036179">
    <property type="entry name" value="Ig-like_dom_sf"/>
</dbReference>
<reference evidence="2" key="1">
    <citation type="journal article" date="2017" name="PLoS ONE">
        <title>The Agassiz's desert tortoise genome provides a resource for the conservation of a threatened species.</title>
        <authorList>
            <person name="Tollis M."/>
            <person name="DeNardo D.F."/>
            <person name="Cornelius J.A."/>
            <person name="Dolby G.A."/>
            <person name="Edwards T."/>
            <person name="Henen B.T."/>
            <person name="Karl A.E."/>
            <person name="Murphy R.W."/>
            <person name="Kusumi K."/>
        </authorList>
    </citation>
    <scope>NUCLEOTIDE SEQUENCE [LARGE SCALE GENOMIC DNA]</scope>
</reference>
<reference evidence="1" key="2">
    <citation type="submission" date="2025-08" db="UniProtKB">
        <authorList>
            <consortium name="Ensembl"/>
        </authorList>
    </citation>
    <scope>IDENTIFICATION</scope>
</reference>
<dbReference type="STRING" id="38772.ENSGAGP00000012466"/>
<proteinExistence type="predicted"/>
<evidence type="ECO:0008006" key="3">
    <source>
        <dbReference type="Google" id="ProtNLM"/>
    </source>
</evidence>
<dbReference type="Ensembl" id="ENSGAGT00000014284.1">
    <property type="protein sequence ID" value="ENSGAGP00000012466.1"/>
    <property type="gene ID" value="ENSGAGG00000009576.1"/>
</dbReference>
<name>A0A452HCE6_9SAUR</name>
<dbReference type="Proteomes" id="UP000291020">
    <property type="component" value="Unassembled WGS sequence"/>
</dbReference>
<evidence type="ECO:0000313" key="1">
    <source>
        <dbReference type="Ensembl" id="ENSGAGP00000012466.1"/>
    </source>
</evidence>
<evidence type="ECO:0000313" key="2">
    <source>
        <dbReference type="Proteomes" id="UP000291020"/>
    </source>
</evidence>
<keyword evidence="2" id="KW-1185">Reference proteome</keyword>
<dbReference type="AlphaFoldDB" id="A0A452HCE6"/>
<reference evidence="1" key="3">
    <citation type="submission" date="2025-09" db="UniProtKB">
        <authorList>
            <consortium name="Ensembl"/>
        </authorList>
    </citation>
    <scope>IDENTIFICATION</scope>
</reference>
<dbReference type="SUPFAM" id="SSF48726">
    <property type="entry name" value="Immunoglobulin"/>
    <property type="match status" value="1"/>
</dbReference>
<organism evidence="1 2">
    <name type="scientific">Gopherus agassizii</name>
    <name type="common">Agassiz's desert tortoise</name>
    <dbReference type="NCBI Taxonomy" id="38772"/>
    <lineage>
        <taxon>Eukaryota</taxon>
        <taxon>Metazoa</taxon>
        <taxon>Chordata</taxon>
        <taxon>Craniata</taxon>
        <taxon>Vertebrata</taxon>
        <taxon>Euteleostomi</taxon>
        <taxon>Archelosauria</taxon>
        <taxon>Testudinata</taxon>
        <taxon>Testudines</taxon>
        <taxon>Cryptodira</taxon>
        <taxon>Durocryptodira</taxon>
        <taxon>Testudinoidea</taxon>
        <taxon>Testudinidae</taxon>
        <taxon>Gopherus</taxon>
    </lineage>
</organism>
<dbReference type="InterPro" id="IPR013783">
    <property type="entry name" value="Ig-like_fold"/>
</dbReference>
<sequence length="130" mass="14695">MYWSIRRSGYSPTKAHAPIHLLVYKVAVLFFLYSSANEAPKVYGIQNGSEITWLKNSLCLTKGKDSYVKYYKDRRKYEMFPNGTLKIDCLVEEDSANYKVAVYNGMGSLQVEKNLIPSVQGESPSTSLPP</sequence>
<accession>A0A452HCE6</accession>
<dbReference type="Gene3D" id="2.60.40.10">
    <property type="entry name" value="Immunoglobulins"/>
    <property type="match status" value="1"/>
</dbReference>
<protein>
    <recommendedName>
        <fullName evidence="3">Immunoglobulin I-set domain-containing protein</fullName>
    </recommendedName>
</protein>